<dbReference type="FunFam" id="3.30.40.10:FF:000926">
    <property type="entry name" value="TNF receptor-associated factor, putative"/>
    <property type="match status" value="1"/>
</dbReference>
<dbReference type="PANTHER" id="PTHR10131:SF157">
    <property type="entry name" value="RECEPTOR-ASSOCIATED FACTOR, PUTATIVE-RELATED"/>
    <property type="match status" value="1"/>
</dbReference>
<dbReference type="PROSITE" id="PS50089">
    <property type="entry name" value="ZF_RING_2"/>
    <property type="match status" value="1"/>
</dbReference>
<dbReference type="Proteomes" id="UP000821853">
    <property type="component" value="Chromosome 3"/>
</dbReference>
<dbReference type="Pfam" id="PF00097">
    <property type="entry name" value="zf-C3HC4"/>
    <property type="match status" value="1"/>
</dbReference>
<dbReference type="GO" id="GO:0043122">
    <property type="term" value="P:regulation of canonical NF-kappaB signal transduction"/>
    <property type="evidence" value="ECO:0007669"/>
    <property type="project" value="TreeGrafter"/>
</dbReference>
<dbReference type="AlphaFoldDB" id="A0A9J6G4B3"/>
<evidence type="ECO:0000256" key="1">
    <source>
        <dbReference type="ARBA" id="ARBA00004496"/>
    </source>
</evidence>
<evidence type="ECO:0000256" key="7">
    <source>
        <dbReference type="SAM" id="MobiDB-lite"/>
    </source>
</evidence>
<dbReference type="GO" id="GO:0008270">
    <property type="term" value="F:zinc ion binding"/>
    <property type="evidence" value="ECO:0007669"/>
    <property type="project" value="UniProtKB-KW"/>
</dbReference>
<dbReference type="OrthoDB" id="6499288at2759"/>
<feature type="compositionally biased region" description="Low complexity" evidence="7">
    <location>
        <begin position="210"/>
        <end position="228"/>
    </location>
</feature>
<evidence type="ECO:0000256" key="4">
    <source>
        <dbReference type="ARBA" id="ARBA00022771"/>
    </source>
</evidence>
<dbReference type="OMA" id="HIALCEH"/>
<dbReference type="InterPro" id="IPR013083">
    <property type="entry name" value="Znf_RING/FYVE/PHD"/>
</dbReference>
<dbReference type="InterPro" id="IPR006311">
    <property type="entry name" value="TAT_signal"/>
</dbReference>
<dbReference type="PROSITE" id="PS51318">
    <property type="entry name" value="TAT"/>
    <property type="match status" value="1"/>
</dbReference>
<dbReference type="InterPro" id="IPR018957">
    <property type="entry name" value="Znf_C3HC4_RING-type"/>
</dbReference>
<evidence type="ECO:0000256" key="6">
    <source>
        <dbReference type="PROSITE-ProRule" id="PRU00175"/>
    </source>
</evidence>
<evidence type="ECO:0000259" key="9">
    <source>
        <dbReference type="PROSITE" id="PS50144"/>
    </source>
</evidence>
<dbReference type="InterPro" id="IPR008974">
    <property type="entry name" value="TRAF-like"/>
</dbReference>
<dbReference type="PANTHER" id="PTHR10131">
    <property type="entry name" value="TNF RECEPTOR ASSOCIATED FACTOR"/>
    <property type="match status" value="1"/>
</dbReference>
<sequence>MTPQQQSAPATKRRLEPTQCFSGLARSRTLSPSAAAAAAAAAASGVPSPERRAAAVAMYGGGSKRFVTGFPYIANWTLVEFRREPPAERVCSLCGVLAAETLWAPCKHVFCRRCFQGLATGEPVCCPVDGADFGAHQARVERSAPEQLRQYPVGCKNKGCLHVPTLATYEKHIALCEHQLVLCELCSRRVQVSHVLEHVRNECRRAPKTPQSGGASAAAVVGDGAQGPDSDRAEAVSQELKSLRMVIHEELRSFCNALQEARASLVVEDVRRPWKAAVEDCTISEHAGEALGKELAGVEEDCPPSSCYVWKVADFAKMRQVALDGRTTSFSSDAFYCGGAGYRMYLQGSLGSPSGGAPCLGLYFVLTAGSFDTSLSWPYAQKSSFVLTSAGNAYNIQGDIRPESEGEEWGHCFRKPRPGEDNEGFGFSHFITLEDLANPDYGYIRDNSFTVHFLTQLRA</sequence>
<feature type="domain" description="RING-type" evidence="8">
    <location>
        <begin position="91"/>
        <end position="129"/>
    </location>
</feature>
<dbReference type="VEuPathDB" id="VectorBase:HLOH_048278"/>
<organism evidence="10 11">
    <name type="scientific">Haemaphysalis longicornis</name>
    <name type="common">Bush tick</name>
    <dbReference type="NCBI Taxonomy" id="44386"/>
    <lineage>
        <taxon>Eukaryota</taxon>
        <taxon>Metazoa</taxon>
        <taxon>Ecdysozoa</taxon>
        <taxon>Arthropoda</taxon>
        <taxon>Chelicerata</taxon>
        <taxon>Arachnida</taxon>
        <taxon>Acari</taxon>
        <taxon>Parasitiformes</taxon>
        <taxon>Ixodida</taxon>
        <taxon>Ixodoidea</taxon>
        <taxon>Ixodidae</taxon>
        <taxon>Haemaphysalinae</taxon>
        <taxon>Haemaphysalis</taxon>
    </lineage>
</organism>
<evidence type="ECO:0000256" key="5">
    <source>
        <dbReference type="ARBA" id="ARBA00022833"/>
    </source>
</evidence>
<accession>A0A9J6G4B3</accession>
<dbReference type="EMBL" id="JABSTR010000005">
    <property type="protein sequence ID" value="KAH9369791.1"/>
    <property type="molecule type" value="Genomic_DNA"/>
</dbReference>
<keyword evidence="2" id="KW-0963">Cytoplasm</keyword>
<gene>
    <name evidence="10" type="ORF">HPB48_011622</name>
</gene>
<reference evidence="10 11" key="1">
    <citation type="journal article" date="2020" name="Cell">
        <title>Large-Scale Comparative Analyses of Tick Genomes Elucidate Their Genetic Diversity and Vector Capacities.</title>
        <authorList>
            <consortium name="Tick Genome and Microbiome Consortium (TIGMIC)"/>
            <person name="Jia N."/>
            <person name="Wang J."/>
            <person name="Shi W."/>
            <person name="Du L."/>
            <person name="Sun Y."/>
            <person name="Zhan W."/>
            <person name="Jiang J.F."/>
            <person name="Wang Q."/>
            <person name="Zhang B."/>
            <person name="Ji P."/>
            <person name="Bell-Sakyi L."/>
            <person name="Cui X.M."/>
            <person name="Yuan T.T."/>
            <person name="Jiang B.G."/>
            <person name="Yang W.F."/>
            <person name="Lam T.T."/>
            <person name="Chang Q.C."/>
            <person name="Ding S.J."/>
            <person name="Wang X.J."/>
            <person name="Zhu J.G."/>
            <person name="Ruan X.D."/>
            <person name="Zhao L."/>
            <person name="Wei J.T."/>
            <person name="Ye R.Z."/>
            <person name="Que T.C."/>
            <person name="Du C.H."/>
            <person name="Zhou Y.H."/>
            <person name="Cheng J.X."/>
            <person name="Dai P.F."/>
            <person name="Guo W.B."/>
            <person name="Han X.H."/>
            <person name="Huang E.J."/>
            <person name="Li L.F."/>
            <person name="Wei W."/>
            <person name="Gao Y.C."/>
            <person name="Liu J.Z."/>
            <person name="Shao H.Z."/>
            <person name="Wang X."/>
            <person name="Wang C.C."/>
            <person name="Yang T.C."/>
            <person name="Huo Q.B."/>
            <person name="Li W."/>
            <person name="Chen H.Y."/>
            <person name="Chen S.E."/>
            <person name="Zhou L.G."/>
            <person name="Ni X.B."/>
            <person name="Tian J.H."/>
            <person name="Sheng Y."/>
            <person name="Liu T."/>
            <person name="Pan Y.S."/>
            <person name="Xia L.Y."/>
            <person name="Li J."/>
            <person name="Zhao F."/>
            <person name="Cao W.C."/>
        </authorList>
    </citation>
    <scope>NUCLEOTIDE SEQUENCE [LARGE SCALE GENOMIC DNA]</scope>
    <source>
        <strain evidence="10">HaeL-2018</strain>
    </source>
</reference>
<evidence type="ECO:0000256" key="3">
    <source>
        <dbReference type="ARBA" id="ARBA00022723"/>
    </source>
</evidence>
<dbReference type="CDD" id="cd16449">
    <property type="entry name" value="RING-HC"/>
    <property type="match status" value="1"/>
</dbReference>
<dbReference type="Pfam" id="PF22486">
    <property type="entry name" value="MATH_2"/>
    <property type="match status" value="1"/>
</dbReference>
<dbReference type="SUPFAM" id="SSF57850">
    <property type="entry name" value="RING/U-box"/>
    <property type="match status" value="1"/>
</dbReference>
<comment type="caution">
    <text evidence="10">The sequence shown here is derived from an EMBL/GenBank/DDBJ whole genome shotgun (WGS) entry which is preliminary data.</text>
</comment>
<keyword evidence="3" id="KW-0479">Metal-binding</keyword>
<dbReference type="SUPFAM" id="SSF49599">
    <property type="entry name" value="TRAF domain-like"/>
    <property type="match status" value="2"/>
</dbReference>
<keyword evidence="11" id="KW-1185">Reference proteome</keyword>
<dbReference type="PROSITE" id="PS50144">
    <property type="entry name" value="MATH"/>
    <property type="match status" value="1"/>
</dbReference>
<evidence type="ECO:0000313" key="11">
    <source>
        <dbReference type="Proteomes" id="UP000821853"/>
    </source>
</evidence>
<dbReference type="InterPro" id="IPR001841">
    <property type="entry name" value="Znf_RING"/>
</dbReference>
<protein>
    <submittedName>
        <fullName evidence="10">Uncharacterized protein</fullName>
    </submittedName>
</protein>
<dbReference type="InterPro" id="IPR002083">
    <property type="entry name" value="MATH/TRAF_dom"/>
</dbReference>
<proteinExistence type="predicted"/>
<dbReference type="GO" id="GO:0005737">
    <property type="term" value="C:cytoplasm"/>
    <property type="evidence" value="ECO:0007669"/>
    <property type="project" value="UniProtKB-SubCell"/>
</dbReference>
<keyword evidence="4 6" id="KW-0863">Zinc-finger</keyword>
<keyword evidence="5" id="KW-0862">Zinc</keyword>
<evidence type="ECO:0000256" key="2">
    <source>
        <dbReference type="ARBA" id="ARBA00022490"/>
    </source>
</evidence>
<evidence type="ECO:0000313" key="10">
    <source>
        <dbReference type="EMBL" id="KAH9369791.1"/>
    </source>
</evidence>
<dbReference type="Gene3D" id="3.30.40.10">
    <property type="entry name" value="Zinc/RING finger domain, C3HC4 (zinc finger)"/>
    <property type="match status" value="1"/>
</dbReference>
<dbReference type="Gene3D" id="2.60.210.10">
    <property type="entry name" value="Apoptosis, Tumor Necrosis Factor Receptor Associated Protein 2, Chain A"/>
    <property type="match status" value="1"/>
</dbReference>
<feature type="domain" description="MATH" evidence="9">
    <location>
        <begin position="305"/>
        <end position="455"/>
    </location>
</feature>
<feature type="region of interest" description="Disordered" evidence="7">
    <location>
        <begin position="206"/>
        <end position="233"/>
    </location>
</feature>
<comment type="subcellular location">
    <subcellularLocation>
        <location evidence="1">Cytoplasm</location>
    </subcellularLocation>
</comment>
<name>A0A9J6G4B3_HAELO</name>
<evidence type="ECO:0000259" key="8">
    <source>
        <dbReference type="PROSITE" id="PS50089"/>
    </source>
</evidence>